<reference evidence="1" key="2">
    <citation type="submission" date="2023-06" db="EMBL/GenBank/DDBJ databases">
        <authorList>
            <consortium name="Lawrence Berkeley National Laboratory"/>
            <person name="Haridas S."/>
            <person name="Hensen N."/>
            <person name="Bonometti L."/>
            <person name="Westerberg I."/>
            <person name="Brannstrom I.O."/>
            <person name="Guillou S."/>
            <person name="Cros-Aarteil S."/>
            <person name="Calhoun S."/>
            <person name="Kuo A."/>
            <person name="Mondo S."/>
            <person name="Pangilinan J."/>
            <person name="Riley R."/>
            <person name="Labutti K."/>
            <person name="Andreopoulos B."/>
            <person name="Lipzen A."/>
            <person name="Chen C."/>
            <person name="Yanf M."/>
            <person name="Daum C."/>
            <person name="Ng V."/>
            <person name="Clum A."/>
            <person name="Steindorff A."/>
            <person name="Ohm R."/>
            <person name="Martin F."/>
            <person name="Silar P."/>
            <person name="Natvig D."/>
            <person name="Lalanne C."/>
            <person name="Gautier V."/>
            <person name="Ament-Velasquez S.L."/>
            <person name="Kruys A."/>
            <person name="Hutchinson M.I."/>
            <person name="Powell A.J."/>
            <person name="Barry K."/>
            <person name="Miller A.N."/>
            <person name="Grigoriev I.V."/>
            <person name="Debuchy R."/>
            <person name="Gladieux P."/>
            <person name="Thoren M.H."/>
            <person name="Johannesson H."/>
        </authorList>
    </citation>
    <scope>NUCLEOTIDE SEQUENCE</scope>
    <source>
        <strain evidence="1">SMH4131-1</strain>
    </source>
</reference>
<protein>
    <submittedName>
        <fullName evidence="1">Uncharacterized protein</fullName>
    </submittedName>
</protein>
<organism evidence="1 2">
    <name type="scientific">Cercophora scortea</name>
    <dbReference type="NCBI Taxonomy" id="314031"/>
    <lineage>
        <taxon>Eukaryota</taxon>
        <taxon>Fungi</taxon>
        <taxon>Dikarya</taxon>
        <taxon>Ascomycota</taxon>
        <taxon>Pezizomycotina</taxon>
        <taxon>Sordariomycetes</taxon>
        <taxon>Sordariomycetidae</taxon>
        <taxon>Sordariales</taxon>
        <taxon>Lasiosphaeriaceae</taxon>
        <taxon>Cercophora</taxon>
    </lineage>
</organism>
<name>A0AAE0IW95_9PEZI</name>
<accession>A0AAE0IW95</accession>
<comment type="caution">
    <text evidence="1">The sequence shown here is derived from an EMBL/GenBank/DDBJ whole genome shotgun (WGS) entry which is preliminary data.</text>
</comment>
<reference evidence="1" key="1">
    <citation type="journal article" date="2023" name="Mol. Phylogenet. Evol.">
        <title>Genome-scale phylogeny and comparative genomics of the fungal order Sordariales.</title>
        <authorList>
            <person name="Hensen N."/>
            <person name="Bonometti L."/>
            <person name="Westerberg I."/>
            <person name="Brannstrom I.O."/>
            <person name="Guillou S."/>
            <person name="Cros-Aarteil S."/>
            <person name="Calhoun S."/>
            <person name="Haridas S."/>
            <person name="Kuo A."/>
            <person name="Mondo S."/>
            <person name="Pangilinan J."/>
            <person name="Riley R."/>
            <person name="LaButti K."/>
            <person name="Andreopoulos B."/>
            <person name="Lipzen A."/>
            <person name="Chen C."/>
            <person name="Yan M."/>
            <person name="Daum C."/>
            <person name="Ng V."/>
            <person name="Clum A."/>
            <person name="Steindorff A."/>
            <person name="Ohm R.A."/>
            <person name="Martin F."/>
            <person name="Silar P."/>
            <person name="Natvig D.O."/>
            <person name="Lalanne C."/>
            <person name="Gautier V."/>
            <person name="Ament-Velasquez S.L."/>
            <person name="Kruys A."/>
            <person name="Hutchinson M.I."/>
            <person name="Powell A.J."/>
            <person name="Barry K."/>
            <person name="Miller A.N."/>
            <person name="Grigoriev I.V."/>
            <person name="Debuchy R."/>
            <person name="Gladieux P."/>
            <person name="Hiltunen Thoren M."/>
            <person name="Johannesson H."/>
        </authorList>
    </citation>
    <scope>NUCLEOTIDE SEQUENCE</scope>
    <source>
        <strain evidence="1">SMH4131-1</strain>
    </source>
</reference>
<sequence>MRVGVTSNWQLNTRIANDGATMFAPGSCDPGQTNWLPRRSSSLSNCFSVAQRLPGHTGQLRATFTGLRPCRLARLPCPSLDRNRVYGTNATHKEPQKTGEPFLKIPDISAVEVRQTQVKVRRRRLVVVKMRAKGGRNRPLRVKRRPEVPWHPSKAGNGMSPSTNTWYGPLAMNRTANRRYAMSNILCLGHFLSKPKSNR</sequence>
<dbReference type="EMBL" id="JAUEPO010000002">
    <property type="protein sequence ID" value="KAK3331731.1"/>
    <property type="molecule type" value="Genomic_DNA"/>
</dbReference>
<proteinExistence type="predicted"/>
<dbReference type="AlphaFoldDB" id="A0AAE0IW95"/>
<gene>
    <name evidence="1" type="ORF">B0T19DRAFT_413878</name>
</gene>
<dbReference type="Proteomes" id="UP001286456">
    <property type="component" value="Unassembled WGS sequence"/>
</dbReference>
<keyword evidence="2" id="KW-1185">Reference proteome</keyword>
<evidence type="ECO:0000313" key="2">
    <source>
        <dbReference type="Proteomes" id="UP001286456"/>
    </source>
</evidence>
<evidence type="ECO:0000313" key="1">
    <source>
        <dbReference type="EMBL" id="KAK3331731.1"/>
    </source>
</evidence>